<keyword evidence="1" id="KW-1185">Reference proteome</keyword>
<organism evidence="1 2">
    <name type="scientific">Steinernema glaseri</name>
    <dbReference type="NCBI Taxonomy" id="37863"/>
    <lineage>
        <taxon>Eukaryota</taxon>
        <taxon>Metazoa</taxon>
        <taxon>Ecdysozoa</taxon>
        <taxon>Nematoda</taxon>
        <taxon>Chromadorea</taxon>
        <taxon>Rhabditida</taxon>
        <taxon>Tylenchina</taxon>
        <taxon>Panagrolaimomorpha</taxon>
        <taxon>Strongyloidoidea</taxon>
        <taxon>Steinernematidae</taxon>
        <taxon>Steinernema</taxon>
    </lineage>
</organism>
<sequence length="122" mass="14053">MPWEAYQPADYDILRERKYQSRKMLKRCKRVAYVFNDFIAPHNFITSLAHLRYSLAARFLVVVAATMPLTIVSPRAYGKQHPVVDSGPGICVHNSKTNIVFSRSWYLSSSVSHVGQKHTEIW</sequence>
<protein>
    <submittedName>
        <fullName evidence="2">Uncharacterized protein</fullName>
    </submittedName>
</protein>
<evidence type="ECO:0000313" key="1">
    <source>
        <dbReference type="Proteomes" id="UP000095287"/>
    </source>
</evidence>
<dbReference type="Proteomes" id="UP000095287">
    <property type="component" value="Unplaced"/>
</dbReference>
<dbReference type="AlphaFoldDB" id="A0A1I7YYA9"/>
<evidence type="ECO:0000313" key="2">
    <source>
        <dbReference type="WBParaSite" id="L893_g20981.t1"/>
    </source>
</evidence>
<accession>A0A1I7YYA9</accession>
<dbReference type="WBParaSite" id="L893_g20981.t1">
    <property type="protein sequence ID" value="L893_g20981.t1"/>
    <property type="gene ID" value="L893_g20981"/>
</dbReference>
<reference evidence="2" key="1">
    <citation type="submission" date="2016-11" db="UniProtKB">
        <authorList>
            <consortium name="WormBaseParasite"/>
        </authorList>
    </citation>
    <scope>IDENTIFICATION</scope>
</reference>
<name>A0A1I7YYA9_9BILA</name>
<proteinExistence type="predicted"/>